<evidence type="ECO:0000256" key="2">
    <source>
        <dbReference type="RuleBase" id="RU003876"/>
    </source>
</evidence>
<evidence type="ECO:0000256" key="1">
    <source>
        <dbReference type="ARBA" id="ARBA00009947"/>
    </source>
</evidence>
<dbReference type="GO" id="GO:0005634">
    <property type="term" value="C:nucleus"/>
    <property type="evidence" value="ECO:0007669"/>
    <property type="project" value="InterPro"/>
</dbReference>
<feature type="region of interest" description="Disordered" evidence="3">
    <location>
        <begin position="321"/>
        <end position="400"/>
    </location>
</feature>
<dbReference type="Gene3D" id="3.30.1120.90">
    <property type="entry name" value="Nucleosome assembly protein"/>
    <property type="match status" value="1"/>
</dbReference>
<keyword evidence="5" id="KW-1185">Reference proteome</keyword>
<evidence type="ECO:0000313" key="5">
    <source>
        <dbReference type="Proteomes" id="UP000663879"/>
    </source>
</evidence>
<dbReference type="EMBL" id="CAJNOC010000377">
    <property type="protein sequence ID" value="CAF0752537.1"/>
    <property type="molecule type" value="Genomic_DNA"/>
</dbReference>
<dbReference type="InterPro" id="IPR002164">
    <property type="entry name" value="NAP_family"/>
</dbReference>
<dbReference type="InterPro" id="IPR037231">
    <property type="entry name" value="NAP-like_sf"/>
</dbReference>
<name>A0A813PF41_9BILA</name>
<sequence>MSQKGKSPKSPASFDFAAAGKKEIAKLEDIDLNQLTANSGPVLKRINALKNEQLRMLELEAKFFEELHELECKYAKLYEPYYQKRKTIVTGEYEPNEEEGKWALDEEEKKENETEEKKPEIDEKSEKGIPNFWLETLQSFRITAELIQEHDEPILAFLQDVRVTLFDKKPYGYTLEFEFAENPYFTNKILTKTYELKTDIDPKDPFSFEGPDLEKSTGCKIDWKTGKNVTVKSVKKKIKPRNKKGVPKIITKEEKQDSFFNFFETPKKPSDEKALALKSDEEDMSDEEGDEELYMIADFEIGQYIREKIVPKAVLYYTGELDDMDEDDYEYDDEEDDEDDDEHDGEDDDDEDDDDDDDDDDEDDNAKKGKGGKKAITAKSGKAGKGGKGSEPTPAECKQN</sequence>
<comment type="similarity">
    <text evidence="1 2">Belongs to the nucleosome assembly protein (NAP) family.</text>
</comment>
<dbReference type="AlphaFoldDB" id="A0A813PF41"/>
<dbReference type="GO" id="GO:0006334">
    <property type="term" value="P:nucleosome assembly"/>
    <property type="evidence" value="ECO:0007669"/>
    <property type="project" value="InterPro"/>
</dbReference>
<dbReference type="OrthoDB" id="27325at2759"/>
<feature type="region of interest" description="Disordered" evidence="3">
    <location>
        <begin position="96"/>
        <end position="124"/>
    </location>
</feature>
<reference evidence="4" key="1">
    <citation type="submission" date="2021-02" db="EMBL/GenBank/DDBJ databases">
        <authorList>
            <person name="Nowell W R."/>
        </authorList>
    </citation>
    <scope>NUCLEOTIDE SEQUENCE</scope>
    <source>
        <strain evidence="4">Ploen Becks lab</strain>
    </source>
</reference>
<dbReference type="Proteomes" id="UP000663879">
    <property type="component" value="Unassembled WGS sequence"/>
</dbReference>
<proteinExistence type="inferred from homology"/>
<gene>
    <name evidence="4" type="ORF">OXX778_LOCUS3995</name>
</gene>
<dbReference type="FunFam" id="1.20.5.1500:FF:000001">
    <property type="entry name" value="Nucleosome assembly protein 1-like 1"/>
    <property type="match status" value="1"/>
</dbReference>
<evidence type="ECO:0000256" key="3">
    <source>
        <dbReference type="SAM" id="MobiDB-lite"/>
    </source>
</evidence>
<dbReference type="SUPFAM" id="SSF143113">
    <property type="entry name" value="NAP-like"/>
    <property type="match status" value="1"/>
</dbReference>
<accession>A0A813PF41</accession>
<dbReference type="Pfam" id="PF00956">
    <property type="entry name" value="NAP"/>
    <property type="match status" value="1"/>
</dbReference>
<dbReference type="Gene3D" id="1.20.5.1500">
    <property type="match status" value="1"/>
</dbReference>
<comment type="caution">
    <text evidence="4">The sequence shown here is derived from an EMBL/GenBank/DDBJ whole genome shotgun (WGS) entry which is preliminary data.</text>
</comment>
<evidence type="ECO:0008006" key="6">
    <source>
        <dbReference type="Google" id="ProtNLM"/>
    </source>
</evidence>
<feature type="compositionally biased region" description="Basic and acidic residues" evidence="3">
    <location>
        <begin position="98"/>
        <end position="124"/>
    </location>
</feature>
<dbReference type="PANTHER" id="PTHR11875">
    <property type="entry name" value="TESTIS-SPECIFIC Y-ENCODED PROTEIN"/>
    <property type="match status" value="1"/>
</dbReference>
<evidence type="ECO:0000313" key="4">
    <source>
        <dbReference type="EMBL" id="CAF0752537.1"/>
    </source>
</evidence>
<feature type="compositionally biased region" description="Acidic residues" evidence="3">
    <location>
        <begin position="321"/>
        <end position="364"/>
    </location>
</feature>
<protein>
    <recommendedName>
        <fullName evidence="6">Nucleosome assembly protein 1-like 1</fullName>
    </recommendedName>
</protein>
<organism evidence="4 5">
    <name type="scientific">Brachionus calyciflorus</name>
    <dbReference type="NCBI Taxonomy" id="104777"/>
    <lineage>
        <taxon>Eukaryota</taxon>
        <taxon>Metazoa</taxon>
        <taxon>Spiralia</taxon>
        <taxon>Gnathifera</taxon>
        <taxon>Rotifera</taxon>
        <taxon>Eurotatoria</taxon>
        <taxon>Monogononta</taxon>
        <taxon>Pseudotrocha</taxon>
        <taxon>Ploima</taxon>
        <taxon>Brachionidae</taxon>
        <taxon>Brachionus</taxon>
    </lineage>
</organism>